<dbReference type="InterPro" id="IPR008906">
    <property type="entry name" value="HATC_C_dom"/>
</dbReference>
<accession>A0AAP0P679</accession>
<comment type="caution">
    <text evidence="3">The sequence shown here is derived from an EMBL/GenBank/DDBJ whole genome shotgun (WGS) entry which is preliminary data.</text>
</comment>
<dbReference type="AlphaFoldDB" id="A0AAP0P679"/>
<feature type="domain" description="HAT C-terminal dimerisation" evidence="2">
    <location>
        <begin position="60"/>
        <end position="142"/>
    </location>
</feature>
<keyword evidence="1" id="KW-0472">Membrane</keyword>
<keyword evidence="1" id="KW-0812">Transmembrane</keyword>
<dbReference type="SUPFAM" id="SSF53098">
    <property type="entry name" value="Ribonuclease H-like"/>
    <property type="match status" value="1"/>
</dbReference>
<evidence type="ECO:0000313" key="3">
    <source>
        <dbReference type="EMBL" id="KAK9132293.1"/>
    </source>
</evidence>
<proteinExistence type="predicted"/>
<organism evidence="3 4">
    <name type="scientific">Stephania cephalantha</name>
    <dbReference type="NCBI Taxonomy" id="152367"/>
    <lineage>
        <taxon>Eukaryota</taxon>
        <taxon>Viridiplantae</taxon>
        <taxon>Streptophyta</taxon>
        <taxon>Embryophyta</taxon>
        <taxon>Tracheophyta</taxon>
        <taxon>Spermatophyta</taxon>
        <taxon>Magnoliopsida</taxon>
        <taxon>Ranunculales</taxon>
        <taxon>Menispermaceae</taxon>
        <taxon>Menispermoideae</taxon>
        <taxon>Cissampelideae</taxon>
        <taxon>Stephania</taxon>
    </lineage>
</organism>
<evidence type="ECO:0000313" key="4">
    <source>
        <dbReference type="Proteomes" id="UP001419268"/>
    </source>
</evidence>
<sequence>MEYESFSNNYMSMWFSETRSLSSVHEEAEDSLFGNVRAKRAVVGFQRFLEEEANTTNKSEIDIYLDEGCEKQNGDFDILGWWKNNVSKYKTLSMMARDVLAIPVSTVASESAFSAGGRVLDQFRTSLTPKIAEALICTRDWLHGTINLEVEENLEELEELETGYSFLLILLIINYIYSFFYDHHLIILHFEMLFRHFGPTCFR</sequence>
<dbReference type="PANTHER" id="PTHR23272">
    <property type="entry name" value="BED FINGER-RELATED"/>
    <property type="match status" value="1"/>
</dbReference>
<protein>
    <recommendedName>
        <fullName evidence="2">HAT C-terminal dimerisation domain-containing protein</fullName>
    </recommendedName>
</protein>
<dbReference type="Pfam" id="PF05699">
    <property type="entry name" value="Dimer_Tnp_hAT"/>
    <property type="match status" value="1"/>
</dbReference>
<dbReference type="GO" id="GO:0046983">
    <property type="term" value="F:protein dimerization activity"/>
    <property type="evidence" value="ECO:0007669"/>
    <property type="project" value="InterPro"/>
</dbReference>
<keyword evidence="1" id="KW-1133">Transmembrane helix</keyword>
<name>A0AAP0P679_9MAGN</name>
<dbReference type="EMBL" id="JBBNAG010000005">
    <property type="protein sequence ID" value="KAK9132293.1"/>
    <property type="molecule type" value="Genomic_DNA"/>
</dbReference>
<reference evidence="3 4" key="1">
    <citation type="submission" date="2024-01" db="EMBL/GenBank/DDBJ databases">
        <title>Genome assemblies of Stephania.</title>
        <authorList>
            <person name="Yang L."/>
        </authorList>
    </citation>
    <scope>NUCLEOTIDE SEQUENCE [LARGE SCALE GENOMIC DNA]</scope>
    <source>
        <strain evidence="3">JXDWG</strain>
        <tissue evidence="3">Leaf</tissue>
    </source>
</reference>
<evidence type="ECO:0000259" key="2">
    <source>
        <dbReference type="Pfam" id="PF05699"/>
    </source>
</evidence>
<feature type="transmembrane region" description="Helical" evidence="1">
    <location>
        <begin position="163"/>
        <end position="181"/>
    </location>
</feature>
<dbReference type="PANTHER" id="PTHR23272:SF161">
    <property type="entry name" value="ZINC FINGER BED DOMAIN-CONTAINING PROTEIN RICESLEEPER 1-LIKE"/>
    <property type="match status" value="1"/>
</dbReference>
<evidence type="ECO:0000256" key="1">
    <source>
        <dbReference type="SAM" id="Phobius"/>
    </source>
</evidence>
<dbReference type="InterPro" id="IPR012337">
    <property type="entry name" value="RNaseH-like_sf"/>
</dbReference>
<keyword evidence="4" id="KW-1185">Reference proteome</keyword>
<gene>
    <name evidence="3" type="ORF">Scep_011821</name>
</gene>
<dbReference type="Proteomes" id="UP001419268">
    <property type="component" value="Unassembled WGS sequence"/>
</dbReference>